<protein>
    <submittedName>
        <fullName evidence="2">Plasmid pRiA4b ORF-3 family protein</fullName>
    </submittedName>
</protein>
<dbReference type="PANTHER" id="PTHR41878">
    <property type="entry name" value="LEXA REPRESSOR-RELATED"/>
    <property type="match status" value="1"/>
</dbReference>
<gene>
    <name evidence="2" type="ORF">MW290_03575</name>
</gene>
<dbReference type="Gene3D" id="3.10.290.30">
    <property type="entry name" value="MM3350-like"/>
    <property type="match status" value="1"/>
</dbReference>
<evidence type="ECO:0000313" key="3">
    <source>
        <dbReference type="Proteomes" id="UP001056201"/>
    </source>
</evidence>
<name>A0ABY4S4T1_AQUTE</name>
<dbReference type="InterPro" id="IPR024047">
    <property type="entry name" value="MM3350-like_sf"/>
</dbReference>
<dbReference type="PANTHER" id="PTHR41878:SF1">
    <property type="entry name" value="TNPR PROTEIN"/>
    <property type="match status" value="1"/>
</dbReference>
<dbReference type="EMBL" id="CP097635">
    <property type="protein sequence ID" value="URI07705.1"/>
    <property type="molecule type" value="Genomic_DNA"/>
</dbReference>
<dbReference type="SUPFAM" id="SSF159941">
    <property type="entry name" value="MM3350-like"/>
    <property type="match status" value="1"/>
</dbReference>
<accession>A0ABY4S4T1</accession>
<proteinExistence type="predicted"/>
<reference evidence="2" key="1">
    <citation type="submission" date="2022-05" db="EMBL/GenBank/DDBJ databases">
        <title>An RpoN-dependent PEP-CTERM gene is involved in floc formation of an Aquincola tertiaricarbonis strain.</title>
        <authorList>
            <person name="Qiu D."/>
            <person name="Xia M."/>
        </authorList>
    </citation>
    <scope>NUCLEOTIDE SEQUENCE</scope>
    <source>
        <strain evidence="2">RN12</strain>
    </source>
</reference>
<organism evidence="2 3">
    <name type="scientific">Aquincola tertiaricarbonis</name>
    <dbReference type="NCBI Taxonomy" id="391953"/>
    <lineage>
        <taxon>Bacteria</taxon>
        <taxon>Pseudomonadati</taxon>
        <taxon>Pseudomonadota</taxon>
        <taxon>Betaproteobacteria</taxon>
        <taxon>Burkholderiales</taxon>
        <taxon>Sphaerotilaceae</taxon>
        <taxon>Aquincola</taxon>
    </lineage>
</organism>
<dbReference type="Pfam" id="PF07929">
    <property type="entry name" value="PRiA4_ORF3"/>
    <property type="match status" value="1"/>
</dbReference>
<dbReference type="RefSeq" id="WP_250195938.1">
    <property type="nucleotide sequence ID" value="NZ_CP097635.1"/>
</dbReference>
<dbReference type="Proteomes" id="UP001056201">
    <property type="component" value="Chromosome 1"/>
</dbReference>
<evidence type="ECO:0000313" key="2">
    <source>
        <dbReference type="EMBL" id="URI07705.1"/>
    </source>
</evidence>
<feature type="domain" description="Plasmid pRiA4b Orf3-like" evidence="1">
    <location>
        <begin position="13"/>
        <end position="181"/>
    </location>
</feature>
<evidence type="ECO:0000259" key="1">
    <source>
        <dbReference type="Pfam" id="PF07929"/>
    </source>
</evidence>
<dbReference type="InterPro" id="IPR012912">
    <property type="entry name" value="Plasmid_pRiA4b_Orf3-like"/>
</dbReference>
<sequence length="190" mass="21388">MGTNSNASELYAWQLYVELEGVRPKVWRRFLVPLDIDLSRLHVALLWGTGWDGGHIHEFVFGADHYGATEPGREFPDDLQPEEDVLLSQALGRRKSFKYLYDFGDSWWHSVKVEQIVKLDTPLKFARCIAGENACPPQDVGGAGGYEEFLEALADPDHPEHADLKKWIGASFDPSAFDIDEVNARLNASE</sequence>
<keyword evidence="3" id="KW-1185">Reference proteome</keyword>